<evidence type="ECO:0000313" key="2">
    <source>
        <dbReference type="RefSeq" id="XP_073778489.1"/>
    </source>
</evidence>
<accession>A0AC58H930</accession>
<name>A0AC58H930_DANRE</name>
<organism evidence="1 2">
    <name type="scientific">Danio rerio</name>
    <name type="common">Zebrafish</name>
    <name type="synonym">Brachydanio rerio</name>
    <dbReference type="NCBI Taxonomy" id="7955"/>
    <lineage>
        <taxon>Eukaryota</taxon>
        <taxon>Metazoa</taxon>
        <taxon>Chordata</taxon>
        <taxon>Craniata</taxon>
        <taxon>Vertebrata</taxon>
        <taxon>Euteleostomi</taxon>
        <taxon>Actinopterygii</taxon>
        <taxon>Neopterygii</taxon>
        <taxon>Teleostei</taxon>
        <taxon>Ostariophysi</taxon>
        <taxon>Cypriniformes</taxon>
        <taxon>Danionidae</taxon>
        <taxon>Danioninae</taxon>
        <taxon>Danio</taxon>
    </lineage>
</organism>
<proteinExistence type="predicted"/>
<dbReference type="Proteomes" id="UP000000437">
    <property type="component" value="Chromosome 14"/>
</dbReference>
<gene>
    <name evidence="2" type="primary">evc</name>
</gene>
<evidence type="ECO:0000313" key="1">
    <source>
        <dbReference type="Proteomes" id="UP000000437"/>
    </source>
</evidence>
<keyword evidence="1" id="KW-1185">Reference proteome</keyword>
<reference evidence="2" key="1">
    <citation type="submission" date="2025-08" db="UniProtKB">
        <authorList>
            <consortium name="RefSeq"/>
        </authorList>
    </citation>
    <scope>IDENTIFICATION</scope>
    <source>
        <strain evidence="2">Tuebingen</strain>
        <tissue evidence="2">Fibroblasts and whole tissue</tissue>
    </source>
</reference>
<sequence length="839" mass="94212">MLGNASSDFCSSSVRVEVRPVLLWAPVTAAALSGVCVALVIAALLCACHRKRLLDIRTLCTGVCHRLQDQTVGVSESAAAPPADGDVCTEPPRMLSSDVAAFALKARVVYPINQRHRPLADGASNPSLHELHKRQTPPSLDSASSLTDDWLSQERGDEDDDDDDSSQFMSSKTHTSHMFRRVQHYAQTPCHSRVSLLSLTLQELRIHTAHLQQQKYKMFLRALCVLLSGTENTELIQQQQQEEVESLLRGVSVDVGVEPHTVMCSVEEEEQTGREQLQRSMQTAVSFAQQLQRLLQDLQRSGVCEELQRGVLVCVRTVEDALAELQESVLQMLLDRFLCWQEVSDSLKERTALLKQEAELMLKAAGQSVESLGADGQQSVCVLEAAVREALEKCTNEVVSQTEDLALNLCQKVCVKRRRMMKAQSAECNSVCNEHTDARHMLKVCVELQAGHWLQRAEFEQQQDFRIIQTLCECWMSLFSECSRLVADLCTEFVLRSITADPAPSTDPAPSADPILITDPAQSAGPASSADPLLKRMKSTVANQMQREERHAHTHLRTLREQLQHHRQVWQEGGALSLWRLLQFGDQQRRLFSTAAAQHSVALLEDQQHLLILELQRVLSVRCFYLRSLREMKLTAQSDTQDSSVTVETVRSEEAVIGQNPLDEQLSELEAAADVLRGNAHFLLGHALCCTVRGESGGVWRDRRAQERLLDAVCASVYVSRDSVASLIRQYYSELQKRSVCVRSAAGDTDAQKQRAARAKALQTQITHWARKPRSPELQHRVVELKRVCVSEIQKGHHHRPEHTHPYTQLRELEQVFVRRLASLARVSLDDDDDEEMSW</sequence>
<dbReference type="RefSeq" id="XP_073778489.1">
    <property type="nucleotide sequence ID" value="XM_073922388.1"/>
</dbReference>
<protein>
    <submittedName>
        <fullName evidence="2">EvC complex member EVC isoform X1</fullName>
    </submittedName>
</protein>